<keyword evidence="2" id="KW-1185">Reference proteome</keyword>
<proteinExistence type="predicted"/>
<feature type="non-terminal residue" evidence="1">
    <location>
        <position position="1"/>
    </location>
</feature>
<dbReference type="Proteomes" id="UP000188268">
    <property type="component" value="Unassembled WGS sequence"/>
</dbReference>
<protein>
    <submittedName>
        <fullName evidence="1">Uncharacterized protein</fullName>
    </submittedName>
</protein>
<organism evidence="1 2">
    <name type="scientific">Corchorus capsularis</name>
    <name type="common">Jute</name>
    <dbReference type="NCBI Taxonomy" id="210143"/>
    <lineage>
        <taxon>Eukaryota</taxon>
        <taxon>Viridiplantae</taxon>
        <taxon>Streptophyta</taxon>
        <taxon>Embryophyta</taxon>
        <taxon>Tracheophyta</taxon>
        <taxon>Spermatophyta</taxon>
        <taxon>Magnoliopsida</taxon>
        <taxon>eudicotyledons</taxon>
        <taxon>Gunneridae</taxon>
        <taxon>Pentapetalae</taxon>
        <taxon>rosids</taxon>
        <taxon>malvids</taxon>
        <taxon>Malvales</taxon>
        <taxon>Malvaceae</taxon>
        <taxon>Grewioideae</taxon>
        <taxon>Apeibeae</taxon>
        <taxon>Corchorus</taxon>
    </lineage>
</organism>
<sequence>LVEDLFKQKEFATIVGPIAAALDIL</sequence>
<comment type="caution">
    <text evidence="1">The sequence shown here is derived from an EMBL/GenBank/DDBJ whole genome shotgun (WGS) entry which is preliminary data.</text>
</comment>
<evidence type="ECO:0000313" key="1">
    <source>
        <dbReference type="EMBL" id="OMO96586.1"/>
    </source>
</evidence>
<evidence type="ECO:0000313" key="2">
    <source>
        <dbReference type="Proteomes" id="UP000188268"/>
    </source>
</evidence>
<dbReference type="AlphaFoldDB" id="A0A1R3JNX6"/>
<gene>
    <name evidence="1" type="ORF">CCACVL1_04881</name>
</gene>
<dbReference type="EMBL" id="AWWV01007410">
    <property type="protein sequence ID" value="OMO96586.1"/>
    <property type="molecule type" value="Genomic_DNA"/>
</dbReference>
<reference evidence="1 2" key="1">
    <citation type="submission" date="2013-09" db="EMBL/GenBank/DDBJ databases">
        <title>Corchorus capsularis genome sequencing.</title>
        <authorList>
            <person name="Alam M."/>
            <person name="Haque M.S."/>
            <person name="Islam M.S."/>
            <person name="Emdad E.M."/>
            <person name="Islam M.M."/>
            <person name="Ahmed B."/>
            <person name="Halim A."/>
            <person name="Hossen Q.M.M."/>
            <person name="Hossain M.Z."/>
            <person name="Ahmed R."/>
            <person name="Khan M.M."/>
            <person name="Islam R."/>
            <person name="Rashid M.M."/>
            <person name="Khan S.A."/>
            <person name="Rahman M.S."/>
            <person name="Alam M."/>
        </authorList>
    </citation>
    <scope>NUCLEOTIDE SEQUENCE [LARGE SCALE GENOMIC DNA]</scope>
    <source>
        <strain evidence="2">cv. CVL-1</strain>
        <tissue evidence="1">Whole seedling</tissue>
    </source>
</reference>
<name>A0A1R3JNX6_COCAP</name>
<dbReference type="Gramene" id="OMO96586">
    <property type="protein sequence ID" value="OMO96586"/>
    <property type="gene ID" value="CCACVL1_04881"/>
</dbReference>
<accession>A0A1R3JNX6</accession>